<organism evidence="10 11">
    <name type="scientific">Cellvibrio fibrivorans</name>
    <dbReference type="NCBI Taxonomy" id="126350"/>
    <lineage>
        <taxon>Bacteria</taxon>
        <taxon>Pseudomonadati</taxon>
        <taxon>Pseudomonadota</taxon>
        <taxon>Gammaproteobacteria</taxon>
        <taxon>Cellvibrionales</taxon>
        <taxon>Cellvibrionaceae</taxon>
        <taxon>Cellvibrio</taxon>
    </lineage>
</organism>
<dbReference type="CDD" id="cd04080">
    <property type="entry name" value="CBM6_cellulase-like"/>
    <property type="match status" value="1"/>
</dbReference>
<reference evidence="10 11" key="1">
    <citation type="submission" date="2023-07" db="EMBL/GenBank/DDBJ databases">
        <title>Sorghum-associated microbial communities from plants grown in Nebraska, USA.</title>
        <authorList>
            <person name="Schachtman D."/>
        </authorList>
    </citation>
    <scope>NUCLEOTIDE SEQUENCE [LARGE SCALE GENOMIC DNA]</scope>
    <source>
        <strain evidence="10 11">BE190</strain>
    </source>
</reference>
<keyword evidence="3" id="KW-0136">Cellulose degradation</keyword>
<gene>
    <name evidence="10" type="ORF">J2X05_002259</name>
</gene>
<evidence type="ECO:0000256" key="2">
    <source>
        <dbReference type="ARBA" id="ARBA00022801"/>
    </source>
</evidence>
<name>A0ABU1UYF7_9GAMM</name>
<dbReference type="InterPro" id="IPR050386">
    <property type="entry name" value="Glycosyl_hydrolase_5"/>
</dbReference>
<dbReference type="PANTHER" id="PTHR31297">
    <property type="entry name" value="GLUCAN ENDO-1,6-BETA-GLUCOSIDASE B"/>
    <property type="match status" value="1"/>
</dbReference>
<comment type="similarity">
    <text evidence="1 7">Belongs to the glycosyl hydrolase 5 (cellulase A) family.</text>
</comment>
<dbReference type="Pfam" id="PF03422">
    <property type="entry name" value="CBM_6"/>
    <property type="match status" value="1"/>
</dbReference>
<evidence type="ECO:0008006" key="12">
    <source>
        <dbReference type="Google" id="ProtNLM"/>
    </source>
</evidence>
<evidence type="ECO:0000256" key="1">
    <source>
        <dbReference type="ARBA" id="ARBA00005641"/>
    </source>
</evidence>
<dbReference type="SUPFAM" id="SSF51445">
    <property type="entry name" value="(Trans)glycosidases"/>
    <property type="match status" value="1"/>
</dbReference>
<accession>A0ABU1UYF7</accession>
<evidence type="ECO:0000259" key="8">
    <source>
        <dbReference type="Pfam" id="PF00150"/>
    </source>
</evidence>
<evidence type="ECO:0000256" key="6">
    <source>
        <dbReference type="ARBA" id="ARBA00023326"/>
    </source>
</evidence>
<dbReference type="Gene3D" id="2.60.120.260">
    <property type="entry name" value="Galactose-binding domain-like"/>
    <property type="match status" value="1"/>
</dbReference>
<keyword evidence="6" id="KW-0624">Polysaccharide degradation</keyword>
<evidence type="ECO:0000313" key="10">
    <source>
        <dbReference type="EMBL" id="MDR7090237.1"/>
    </source>
</evidence>
<evidence type="ECO:0000256" key="3">
    <source>
        <dbReference type="ARBA" id="ARBA00023001"/>
    </source>
</evidence>
<dbReference type="InterPro" id="IPR008979">
    <property type="entry name" value="Galactose-bd-like_sf"/>
</dbReference>
<evidence type="ECO:0000313" key="11">
    <source>
        <dbReference type="Proteomes" id="UP001253595"/>
    </source>
</evidence>
<keyword evidence="2 7" id="KW-0378">Hydrolase</keyword>
<keyword evidence="5 7" id="KW-0326">Glycosidase</keyword>
<dbReference type="Proteomes" id="UP001253595">
    <property type="component" value="Unassembled WGS sequence"/>
</dbReference>
<dbReference type="InterPro" id="IPR005084">
    <property type="entry name" value="CBM6"/>
</dbReference>
<dbReference type="InterPro" id="IPR001547">
    <property type="entry name" value="Glyco_hydro_5"/>
</dbReference>
<keyword evidence="11" id="KW-1185">Reference proteome</keyword>
<evidence type="ECO:0000256" key="5">
    <source>
        <dbReference type="ARBA" id="ARBA00023295"/>
    </source>
</evidence>
<evidence type="ECO:0000256" key="4">
    <source>
        <dbReference type="ARBA" id="ARBA00023277"/>
    </source>
</evidence>
<dbReference type="Pfam" id="PF00150">
    <property type="entry name" value="Cellulase"/>
    <property type="match status" value="1"/>
</dbReference>
<dbReference type="PANTHER" id="PTHR31297:SF41">
    <property type="entry name" value="ENDOGLUCANASE, PUTATIVE (AFU_ORTHOLOGUE AFUA_5G01830)-RELATED"/>
    <property type="match status" value="1"/>
</dbReference>
<feature type="domain" description="CBM6" evidence="9">
    <location>
        <begin position="448"/>
        <end position="546"/>
    </location>
</feature>
<protein>
    <recommendedName>
        <fullName evidence="12">Glycosyl hydrolase family 5</fullName>
    </recommendedName>
</protein>
<dbReference type="SUPFAM" id="SSF49785">
    <property type="entry name" value="Galactose-binding domain-like"/>
    <property type="match status" value="1"/>
</dbReference>
<comment type="caution">
    <text evidence="10">The sequence shown here is derived from an EMBL/GenBank/DDBJ whole genome shotgun (WGS) entry which is preliminary data.</text>
</comment>
<dbReference type="EMBL" id="JAVDVX010000003">
    <property type="protein sequence ID" value="MDR7090237.1"/>
    <property type="molecule type" value="Genomic_DNA"/>
</dbReference>
<evidence type="ECO:0000256" key="7">
    <source>
        <dbReference type="RuleBase" id="RU361153"/>
    </source>
</evidence>
<sequence length="556" mass="62707">MRAQDQFIVNEQGEKVLLRGMGLGGWMLQEGYMLKLGNLGQQHAMRAKIEELIGAEATQEFYNAWLANHTTKADIDAMAKWGFNSVRLPMHFNLYTLPIEQEPVKGQNTWLEQGFAMTDALIAWAKANNMYVILDLHAAPGGQGNDFAISDRNPNTPSLWQSEANQQKMIELWRKLAQRYANEPAVGAYDIINEPNWGFENADDKNGCKETKNEPLKKLMVDVTKAIRSVDTKHMIIIEGNCWGNNYAGVLPQWDNNMVLSFHKYWNNNTLDDIKSHLDLRAKYNMPIWLGESGENSNLWFTDAIALVESQGIGWAWWPLKKLGFNNPLEVKPNAGYLALVDYWNGKGEKPSAKDAKKALLQLANHDIRFENTQFHPEVIDAMFRQPYSKLNLPFKTHRISKTGGTITAVDYDMGRSGIAYHDKDSANYHISAGSERMPWNRGTTYRNEGVDIEFDPAKKSHFINHIEAGEWTEYTLEADQAGVYGLSAEVKATVATGRLGVSVNNELLAVDTAVAQSEKWQQVKLANVKLLQGTNKIRIYANAGGYHLLSLQLKK</sequence>
<keyword evidence="4" id="KW-0119">Carbohydrate metabolism</keyword>
<evidence type="ECO:0000259" key="9">
    <source>
        <dbReference type="Pfam" id="PF03422"/>
    </source>
</evidence>
<feature type="domain" description="Glycoside hydrolase family 5" evidence="8">
    <location>
        <begin position="61"/>
        <end position="321"/>
    </location>
</feature>
<dbReference type="InterPro" id="IPR017853">
    <property type="entry name" value="GH"/>
</dbReference>
<dbReference type="Gene3D" id="3.20.20.80">
    <property type="entry name" value="Glycosidases"/>
    <property type="match status" value="1"/>
</dbReference>
<proteinExistence type="inferred from homology"/>